<feature type="compositionally biased region" description="Low complexity" evidence="1">
    <location>
        <begin position="736"/>
        <end position="756"/>
    </location>
</feature>
<reference evidence="3 4" key="1">
    <citation type="submission" date="2020-08" db="EMBL/GenBank/DDBJ databases">
        <title>A Genomic Blueprint of the Chicken Gut Microbiome.</title>
        <authorList>
            <person name="Gilroy R."/>
            <person name="Ravi A."/>
            <person name="Getino M."/>
            <person name="Pursley I."/>
            <person name="Horton D.L."/>
            <person name="Alikhan N.-F."/>
            <person name="Baker D."/>
            <person name="Gharbi K."/>
            <person name="Hall N."/>
            <person name="Watson M."/>
            <person name="Adriaenssens E.M."/>
            <person name="Foster-Nyarko E."/>
            <person name="Jarju S."/>
            <person name="Secka A."/>
            <person name="Antonio M."/>
            <person name="Oren A."/>
            <person name="Chaudhuri R."/>
            <person name="La Ragione R.M."/>
            <person name="Hildebrand F."/>
            <person name="Pallen M.J."/>
        </authorList>
    </citation>
    <scope>NUCLEOTIDE SEQUENCE [LARGE SCALE GENOMIC DNA]</scope>
    <source>
        <strain evidence="3 4">Sa1YVA5</strain>
    </source>
</reference>
<dbReference type="EMBL" id="JACSPR010000002">
    <property type="protein sequence ID" value="MBD8029417.1"/>
    <property type="molecule type" value="Genomic_DNA"/>
</dbReference>
<organism evidence="3 4">
    <name type="scientific">Corynebacterium gallinarum</name>
    <dbReference type="NCBI Taxonomy" id="2762214"/>
    <lineage>
        <taxon>Bacteria</taxon>
        <taxon>Bacillati</taxon>
        <taxon>Actinomycetota</taxon>
        <taxon>Actinomycetes</taxon>
        <taxon>Mycobacteriales</taxon>
        <taxon>Corynebacteriaceae</taxon>
        <taxon>Corynebacterium</taxon>
    </lineage>
</organism>
<evidence type="ECO:0000313" key="3">
    <source>
        <dbReference type="EMBL" id="MBD8029417.1"/>
    </source>
</evidence>
<dbReference type="GO" id="GO:0016020">
    <property type="term" value="C:membrane"/>
    <property type="evidence" value="ECO:0007669"/>
    <property type="project" value="InterPro"/>
</dbReference>
<accession>A0A8I0LA74</accession>
<dbReference type="InterPro" id="IPR015919">
    <property type="entry name" value="Cadherin-like_sf"/>
</dbReference>
<dbReference type="RefSeq" id="WP_191732655.1">
    <property type="nucleotide sequence ID" value="NZ_JACSPR010000002.1"/>
</dbReference>
<feature type="region of interest" description="Disordered" evidence="1">
    <location>
        <begin position="724"/>
        <end position="780"/>
    </location>
</feature>
<comment type="caution">
    <text evidence="3">The sequence shown here is derived from an EMBL/GenBank/DDBJ whole genome shotgun (WGS) entry which is preliminary data.</text>
</comment>
<dbReference type="GO" id="GO:0005509">
    <property type="term" value="F:calcium ion binding"/>
    <property type="evidence" value="ECO:0007669"/>
    <property type="project" value="InterPro"/>
</dbReference>
<protein>
    <submittedName>
        <fullName evidence="3">Putative Ig domain-containing protein</fullName>
    </submittedName>
</protein>
<dbReference type="AlphaFoldDB" id="A0A8I0LA74"/>
<dbReference type="InterPro" id="IPR006644">
    <property type="entry name" value="Cadg"/>
</dbReference>
<feature type="domain" description="Dystroglycan-type cadherin-like" evidence="2">
    <location>
        <begin position="645"/>
        <end position="734"/>
    </location>
</feature>
<dbReference type="InterPro" id="IPR047900">
    <property type="entry name" value="Choice_anch_G"/>
</dbReference>
<gene>
    <name evidence="3" type="ORF">H9627_03575</name>
</gene>
<dbReference type="SUPFAM" id="SSF49313">
    <property type="entry name" value="Cadherin-like"/>
    <property type="match status" value="2"/>
</dbReference>
<sequence>MKIRTSALAISRSMRIGIAAITSTALVAGTLVAVPAHPLLPVTAVAQAQEAPFATAEGQVIDLSLFTDSVDPADREAFLTVLEAIRAEAQYPGNQSNDANVDLTLLEGIDVTISGVSIPLTDLLNIQGPAGVLGATASTPAGNQAYAAAGVLTDDGSIDLSATSGPGGVETVLDLSDILAPQLTDGIIDELSLRVGAVSASAERNGDQVTSEYALANADLVLDSPLVASVTDLLISEDSAAPGVGMQVDRLVTGLGGNTGLLNELLTDLEPVFALIRGASLGIVDINTPVVTLDSNIQETLDLLLAEPLISSSGAVTVNLATGEVTIDLEALGGTSAVDPNTDLLTEAAVAQISTELNAVLTDLVERVRTAVLNGLLETAVTVDISVETGLGALATEVAAINIDGTLNQILDGEDVANIRLIGLTLPGVNQTLQNLLGTVGDTLKGALNEAANGVIDTLLQDVLADVAAPLTGNLSTILRNREILSLTLNAQPNPLVASATNTNSARPNSSTGAITNPDEEFTVTGLHIRVLNGAVDLPLARATVDADAAWNTVGAPTVGPIADQTVTLGDAITPVTPVVTPANATVAVAGLPAGVSYNSTTRTITGTPTGAGTFNITVTATNDAGTARERFTVTVIDPNEEPGVIAPTIGNIDDQTGIVDQPITPIDVDVTPDTAEVTVVGLPDGLTYNEDTGEITGTPTEVGTSLVTVTAVNDGRTVTETFTITITERDGSGNGSSDNGSGNGSSNGSSDNDNGNGSGNGSSNGSSDNGNGNGNGDVDNGSSAFLQQCLNSPAAGLVGLLAALGAVSAIAGPALEPLLKSMGSAIEQQMRQLNAATSGAHQPAWVQTINRGLNDAANAVNHQMVSNALFATAALALVSSPLLCSTDGPGSSAGSSIGSS</sequence>
<dbReference type="Pfam" id="PF05345">
    <property type="entry name" value="He_PIG"/>
    <property type="match status" value="2"/>
</dbReference>
<evidence type="ECO:0000313" key="4">
    <source>
        <dbReference type="Proteomes" id="UP000650224"/>
    </source>
</evidence>
<proteinExistence type="predicted"/>
<dbReference type="SMART" id="SM00736">
    <property type="entry name" value="CADG"/>
    <property type="match status" value="2"/>
</dbReference>
<dbReference type="Proteomes" id="UP000650224">
    <property type="component" value="Unassembled WGS sequence"/>
</dbReference>
<dbReference type="NCBIfam" id="NF033766">
    <property type="entry name" value="choice_anch_G"/>
    <property type="match status" value="1"/>
</dbReference>
<dbReference type="GO" id="GO:0005975">
    <property type="term" value="P:carbohydrate metabolic process"/>
    <property type="evidence" value="ECO:0007669"/>
    <property type="project" value="UniProtKB-ARBA"/>
</dbReference>
<feature type="domain" description="Dystroglycan-type cadherin-like" evidence="2">
    <location>
        <begin position="557"/>
        <end position="643"/>
    </location>
</feature>
<name>A0A8I0LA74_9CORY</name>
<feature type="compositionally biased region" description="Low complexity" evidence="1">
    <location>
        <begin position="764"/>
        <end position="780"/>
    </location>
</feature>
<evidence type="ECO:0000256" key="1">
    <source>
        <dbReference type="SAM" id="MobiDB-lite"/>
    </source>
</evidence>
<dbReference type="InterPro" id="IPR013783">
    <property type="entry name" value="Ig-like_fold"/>
</dbReference>
<dbReference type="Gene3D" id="2.60.40.10">
    <property type="entry name" value="Immunoglobulins"/>
    <property type="match status" value="2"/>
</dbReference>
<keyword evidence="4" id="KW-1185">Reference proteome</keyword>
<evidence type="ECO:0000259" key="2">
    <source>
        <dbReference type="SMART" id="SM00736"/>
    </source>
</evidence>